<dbReference type="Gene3D" id="1.10.260.50">
    <property type="match status" value="1"/>
</dbReference>
<proteinExistence type="inferred from homology"/>
<dbReference type="PANTHER" id="PTHR11601">
    <property type="entry name" value="CYSTEINE DESULFURYLASE FAMILY MEMBER"/>
    <property type="match status" value="1"/>
</dbReference>
<evidence type="ECO:0000256" key="4">
    <source>
        <dbReference type="ARBA" id="ARBA00022898"/>
    </source>
</evidence>
<evidence type="ECO:0000256" key="2">
    <source>
        <dbReference type="ARBA" id="ARBA00006490"/>
    </source>
</evidence>
<organism evidence="8 9">
    <name type="scientific">Compostibacillus humi</name>
    <dbReference type="NCBI Taxonomy" id="1245525"/>
    <lineage>
        <taxon>Bacteria</taxon>
        <taxon>Bacillati</taxon>
        <taxon>Bacillota</taxon>
        <taxon>Bacilli</taxon>
        <taxon>Bacillales</taxon>
        <taxon>Bacillaceae</taxon>
        <taxon>Compostibacillus</taxon>
    </lineage>
</organism>
<evidence type="ECO:0000259" key="7">
    <source>
        <dbReference type="Pfam" id="PF00266"/>
    </source>
</evidence>
<dbReference type="InterPro" id="IPR000192">
    <property type="entry name" value="Aminotrans_V_dom"/>
</dbReference>
<reference evidence="8" key="1">
    <citation type="journal article" date="2014" name="Int. J. Syst. Evol. Microbiol.">
        <title>Complete genome sequence of Corynebacterium casei LMG S-19264T (=DSM 44701T), isolated from a smear-ripened cheese.</title>
        <authorList>
            <consortium name="US DOE Joint Genome Institute (JGI-PGF)"/>
            <person name="Walter F."/>
            <person name="Albersmeier A."/>
            <person name="Kalinowski J."/>
            <person name="Ruckert C."/>
        </authorList>
    </citation>
    <scope>NUCLEOTIDE SEQUENCE</scope>
    <source>
        <strain evidence="8">CGMCC 1.12360</strain>
    </source>
</reference>
<accession>A0A8J2TPV8</accession>
<dbReference type="GO" id="GO:0046872">
    <property type="term" value="F:metal ion binding"/>
    <property type="evidence" value="ECO:0007669"/>
    <property type="project" value="UniProtKB-KW"/>
</dbReference>
<keyword evidence="6" id="KW-0411">Iron-sulfur</keyword>
<dbReference type="PIRSF" id="PIRSF005572">
    <property type="entry name" value="NifS"/>
    <property type="match status" value="1"/>
</dbReference>
<dbReference type="NCBIfam" id="NF002806">
    <property type="entry name" value="PRK02948.1"/>
    <property type="match status" value="1"/>
</dbReference>
<comment type="caution">
    <text evidence="8">The sequence shown here is derived from an EMBL/GenBank/DDBJ whole genome shotgun (WGS) entry which is preliminary data.</text>
</comment>
<dbReference type="EMBL" id="BMEV01000067">
    <property type="protein sequence ID" value="GFZ86389.1"/>
    <property type="molecule type" value="Genomic_DNA"/>
</dbReference>
<dbReference type="InterPro" id="IPR015424">
    <property type="entry name" value="PyrdxlP-dep_Trfase"/>
</dbReference>
<dbReference type="GO" id="GO:0051536">
    <property type="term" value="F:iron-sulfur cluster binding"/>
    <property type="evidence" value="ECO:0007669"/>
    <property type="project" value="UniProtKB-KW"/>
</dbReference>
<evidence type="ECO:0000313" key="9">
    <source>
        <dbReference type="Proteomes" id="UP000602050"/>
    </source>
</evidence>
<keyword evidence="5" id="KW-0408">Iron</keyword>
<evidence type="ECO:0000256" key="3">
    <source>
        <dbReference type="ARBA" id="ARBA00022723"/>
    </source>
</evidence>
<dbReference type="Proteomes" id="UP000602050">
    <property type="component" value="Unassembled WGS sequence"/>
</dbReference>
<comment type="similarity">
    <text evidence="2">Belongs to the class-V pyridoxal-phosphate-dependent aminotransferase family. NifS/IscS subfamily.</text>
</comment>
<dbReference type="SUPFAM" id="SSF53383">
    <property type="entry name" value="PLP-dependent transferases"/>
    <property type="match status" value="1"/>
</dbReference>
<dbReference type="Pfam" id="PF00266">
    <property type="entry name" value="Aminotran_5"/>
    <property type="match status" value="1"/>
</dbReference>
<evidence type="ECO:0000313" key="8">
    <source>
        <dbReference type="EMBL" id="GFZ86389.1"/>
    </source>
</evidence>
<reference evidence="8" key="2">
    <citation type="submission" date="2020-09" db="EMBL/GenBank/DDBJ databases">
        <authorList>
            <person name="Sun Q."/>
            <person name="Zhou Y."/>
        </authorList>
    </citation>
    <scope>NUCLEOTIDE SEQUENCE</scope>
    <source>
        <strain evidence="8">CGMCC 1.12360</strain>
    </source>
</reference>
<keyword evidence="4" id="KW-0663">Pyridoxal phosphate</keyword>
<evidence type="ECO:0000256" key="5">
    <source>
        <dbReference type="ARBA" id="ARBA00023004"/>
    </source>
</evidence>
<name>A0A8J2TPV8_9BACI</name>
<gene>
    <name evidence="8" type="ORF">GCM10010978_27870</name>
</gene>
<comment type="cofactor">
    <cofactor evidence="1">
        <name>pyridoxal 5'-phosphate</name>
        <dbReference type="ChEBI" id="CHEBI:597326"/>
    </cofactor>
</comment>
<dbReference type="RefSeq" id="WP_188393032.1">
    <property type="nucleotide sequence ID" value="NZ_BMEV01000067.1"/>
</dbReference>
<evidence type="ECO:0000256" key="6">
    <source>
        <dbReference type="ARBA" id="ARBA00023014"/>
    </source>
</evidence>
<dbReference type="FunFam" id="3.40.640.10:FF:000084">
    <property type="entry name" value="IscS-like cysteine desulfurase"/>
    <property type="match status" value="1"/>
</dbReference>
<dbReference type="AlphaFoldDB" id="A0A8J2TPV8"/>
<dbReference type="InterPro" id="IPR015421">
    <property type="entry name" value="PyrdxlP-dep_Trfase_major"/>
</dbReference>
<keyword evidence="8" id="KW-0808">Transferase</keyword>
<keyword evidence="8" id="KW-0032">Aminotransferase</keyword>
<sequence>MIYLDNSATTKPDPEVLASFQKVSEEYYANPSSIHQFGGNAEKLLVAAKRQAAQLLQVEQEEIIFTSGGTEGNNMAVKGIALEHQQRGKHIITSSIEHPSIYEACKALEKLGFEVTYLPVDEKGIVSVDDMKKAIRKDTILVTIMHVNNEIGSIQPIAEIGKLLQQYPKIFFHVDNVQGFGKVPLHLKNAAIDLCTISGHKIHGLKGTGILYVRKGVALFPLFHGGEQELAIRSGTENLAGIVSLVKAMRLAKEREEEGIRHMSELKSYLIRAFEKMEGVFVNTPENSAPHIVNISVPGIKPEVIIHMLGEQNIYISTKSACSSKVKDESMVLAACGYSKNRTTTALRISLSYENTMQEMKIFVDALERSIKQFKTTME</sequence>
<protein>
    <submittedName>
        <fullName evidence="8">Aminotransferase V</fullName>
    </submittedName>
</protein>
<evidence type="ECO:0000256" key="1">
    <source>
        <dbReference type="ARBA" id="ARBA00001933"/>
    </source>
</evidence>
<dbReference type="GO" id="GO:0008483">
    <property type="term" value="F:transaminase activity"/>
    <property type="evidence" value="ECO:0007669"/>
    <property type="project" value="UniProtKB-KW"/>
</dbReference>
<dbReference type="Gene3D" id="3.90.1150.10">
    <property type="entry name" value="Aspartate Aminotransferase, domain 1"/>
    <property type="match status" value="1"/>
</dbReference>
<dbReference type="PANTHER" id="PTHR11601:SF50">
    <property type="entry name" value="CYSTEINE DESULFURASE ISCS 2-RELATED"/>
    <property type="match status" value="1"/>
</dbReference>
<dbReference type="Gene3D" id="3.40.640.10">
    <property type="entry name" value="Type I PLP-dependent aspartate aminotransferase-like (Major domain)"/>
    <property type="match status" value="1"/>
</dbReference>
<keyword evidence="3" id="KW-0479">Metal-binding</keyword>
<dbReference type="InterPro" id="IPR016454">
    <property type="entry name" value="Cysteine_dSase"/>
</dbReference>
<feature type="domain" description="Aminotransferase class V" evidence="7">
    <location>
        <begin position="2"/>
        <end position="362"/>
    </location>
</feature>
<keyword evidence="9" id="KW-1185">Reference proteome</keyword>
<dbReference type="GO" id="GO:0031071">
    <property type="term" value="F:cysteine desulfurase activity"/>
    <property type="evidence" value="ECO:0007669"/>
    <property type="project" value="UniProtKB-ARBA"/>
</dbReference>
<dbReference type="InterPro" id="IPR015422">
    <property type="entry name" value="PyrdxlP-dep_Trfase_small"/>
</dbReference>